<dbReference type="PANTHER" id="PTHR34595">
    <property type="entry name" value="BLR5612 PROTEIN"/>
    <property type="match status" value="1"/>
</dbReference>
<evidence type="ECO:0000259" key="2">
    <source>
        <dbReference type="Pfam" id="PF04168"/>
    </source>
</evidence>
<accession>A0A916U4G7</accession>
<dbReference type="Gene3D" id="3.40.50.11290">
    <property type="match status" value="1"/>
</dbReference>
<dbReference type="AlphaFoldDB" id="A0A916U4G7"/>
<proteinExistence type="predicted"/>
<evidence type="ECO:0000313" key="4">
    <source>
        <dbReference type="EMBL" id="GGC59380.1"/>
    </source>
</evidence>
<dbReference type="InterPro" id="IPR051680">
    <property type="entry name" value="ATP-dep_Glu-Cys_Ligase-2"/>
</dbReference>
<dbReference type="Pfam" id="PF14403">
    <property type="entry name" value="CP_ATPgrasp_2"/>
    <property type="match status" value="1"/>
</dbReference>
<protein>
    <recommendedName>
        <fullName evidence="6">DUF403 domain-containing protein</fullName>
    </recommendedName>
</protein>
<dbReference type="InterPro" id="IPR007296">
    <property type="entry name" value="DUF403"/>
</dbReference>
<comment type="caution">
    <text evidence="4">The sequence shown here is derived from an EMBL/GenBank/DDBJ whole genome shotgun (WGS) entry which is preliminary data.</text>
</comment>
<evidence type="ECO:0000259" key="3">
    <source>
        <dbReference type="Pfam" id="PF14403"/>
    </source>
</evidence>
<evidence type="ECO:0000313" key="5">
    <source>
        <dbReference type="Proteomes" id="UP000641514"/>
    </source>
</evidence>
<keyword evidence="5" id="KW-1185">Reference proteome</keyword>
<evidence type="ECO:0000256" key="1">
    <source>
        <dbReference type="SAM" id="MobiDB-lite"/>
    </source>
</evidence>
<evidence type="ECO:0008006" key="6">
    <source>
        <dbReference type="Google" id="ProtNLM"/>
    </source>
</evidence>
<dbReference type="Pfam" id="PF04168">
    <property type="entry name" value="Alpha-E"/>
    <property type="match status" value="1"/>
</dbReference>
<dbReference type="RefSeq" id="WP_188671168.1">
    <property type="nucleotide sequence ID" value="NZ_BMJH01000001.1"/>
</dbReference>
<feature type="domain" description="Circularly permuted ATP-grasp type 2" evidence="3">
    <location>
        <begin position="69"/>
        <end position="441"/>
    </location>
</feature>
<organism evidence="4 5">
    <name type="scientific">Hoyosella rhizosphaerae</name>
    <dbReference type="NCBI Taxonomy" id="1755582"/>
    <lineage>
        <taxon>Bacteria</taxon>
        <taxon>Bacillati</taxon>
        <taxon>Actinomycetota</taxon>
        <taxon>Actinomycetes</taxon>
        <taxon>Mycobacteriales</taxon>
        <taxon>Hoyosellaceae</taxon>
        <taxon>Hoyosella</taxon>
    </lineage>
</organism>
<reference evidence="4" key="1">
    <citation type="journal article" date="2014" name="Int. J. Syst. Evol. Microbiol.">
        <title>Complete genome sequence of Corynebacterium casei LMG S-19264T (=DSM 44701T), isolated from a smear-ripened cheese.</title>
        <authorList>
            <consortium name="US DOE Joint Genome Institute (JGI-PGF)"/>
            <person name="Walter F."/>
            <person name="Albersmeier A."/>
            <person name="Kalinowski J."/>
            <person name="Ruckert C."/>
        </authorList>
    </citation>
    <scope>NUCLEOTIDE SEQUENCE</scope>
    <source>
        <strain evidence="4">CGMCC 1.15478</strain>
    </source>
</reference>
<dbReference type="EMBL" id="BMJH01000001">
    <property type="protein sequence ID" value="GGC59380.1"/>
    <property type="molecule type" value="Genomic_DNA"/>
</dbReference>
<dbReference type="PANTHER" id="PTHR34595:SF2">
    <property type="entry name" value="BLR2978 PROTEIN"/>
    <property type="match status" value="1"/>
</dbReference>
<sequence length="849" mass="92658">MNSPHEGAGSELTQSGGTSEGGPAPEVSGLLSIGSDDLRRLRSRVRRLVAHEGITFTPDDGQWNLDPVPFVVESDEWDMLEKGMVQRSRLLSALVADLYGEQRVVSKGLLPPELVYGHRSFLRGAFGARRDNVAPLFLHGMDVAHTAQGFQVIEDRTQAPLGVGYALADRKVLSHAMPDFHQQITPRSLAPFVQVMKVAIESASVAHTADPMVVILSPGPDTRASFDHAFLASMLGYPLVESTDLTVREGRLWMRAIGKRFPIDVVVRFVDSCATDPLDHRSPSRTGVAGLTEMVRRGAVSIVNPLGCGVVENPALGAYLPRISEALLDEELALPSVDNWWAGDRSARSHIRENLDDVVCENIRTGESFIGGELSRAQRDDLCGRIEDETWQWCARLVPEQTEQPIVTATGGVASAPVTLRMFSVAQRAGYTVMPGGFAHVPIEHRADVKTAGVQIAKDVWVRTPERSAEGGSVTVTPLEAPEPVASLTVVRHGLPTEGVSSPRVLNDLFWLGRYAERAEDTARLLSAVRDRYQDYRSRPWLTGSNSLPILVSALTRVSGSPAALVPSGASDLDRAFVELRSLTGAADRPGSLAFSVRRLESAARGVRDQLSLDTWMVLSGVNDALEDYSEDTTADPVVMASVHTSVLGGMLALAGLGAESLVRDSGWHLLDIGRRIERSLQLTTLLGATLVKPYNPVTERAVVESVLLACESSVMYRRRQHGVVNIAPLAEFLLFDSTNPRALIYQLDRIRENFVSLPEQSVPARASRLIDEIITHVRRASPNELEELNEQGQRQVLDTFLKTVRQQLRELSEIVETSLLAPPVEMQPLWLSGGFTTGADGEQSEVWA</sequence>
<feature type="region of interest" description="Disordered" evidence="1">
    <location>
        <begin position="1"/>
        <end position="31"/>
    </location>
</feature>
<reference evidence="4" key="2">
    <citation type="submission" date="2020-09" db="EMBL/GenBank/DDBJ databases">
        <authorList>
            <person name="Sun Q."/>
            <person name="Zhou Y."/>
        </authorList>
    </citation>
    <scope>NUCLEOTIDE SEQUENCE</scope>
    <source>
        <strain evidence="4">CGMCC 1.15478</strain>
    </source>
</reference>
<gene>
    <name evidence="4" type="ORF">GCM10011410_09770</name>
</gene>
<name>A0A916U4G7_9ACTN</name>
<feature type="domain" description="DUF403" evidence="2">
    <location>
        <begin position="503"/>
        <end position="817"/>
    </location>
</feature>
<dbReference type="InterPro" id="IPR025841">
    <property type="entry name" value="CP_ATPgrasp_2"/>
</dbReference>
<dbReference type="Proteomes" id="UP000641514">
    <property type="component" value="Unassembled WGS sequence"/>
</dbReference>
<dbReference type="SUPFAM" id="SSF56059">
    <property type="entry name" value="Glutathione synthetase ATP-binding domain-like"/>
    <property type="match status" value="1"/>
</dbReference>